<feature type="region of interest" description="Disordered" evidence="3">
    <location>
        <begin position="157"/>
        <end position="180"/>
    </location>
</feature>
<dbReference type="SUPFAM" id="SSF48403">
    <property type="entry name" value="Ankyrin repeat"/>
    <property type="match status" value="1"/>
</dbReference>
<feature type="compositionally biased region" description="Low complexity" evidence="3">
    <location>
        <begin position="167"/>
        <end position="180"/>
    </location>
</feature>
<dbReference type="Gene3D" id="1.25.40.20">
    <property type="entry name" value="Ankyrin repeat-containing domain"/>
    <property type="match status" value="2"/>
</dbReference>
<dbReference type="InterPro" id="IPR002110">
    <property type="entry name" value="Ankyrin_rpt"/>
</dbReference>
<proteinExistence type="predicted"/>
<dbReference type="Pfam" id="PF13637">
    <property type="entry name" value="Ank_4"/>
    <property type="match status" value="1"/>
</dbReference>
<comment type="caution">
    <text evidence="4">The sequence shown here is derived from an EMBL/GenBank/DDBJ whole genome shotgun (WGS) entry which is preliminary data.</text>
</comment>
<evidence type="ECO:0000313" key="4">
    <source>
        <dbReference type="EMBL" id="KAK8870189.1"/>
    </source>
</evidence>
<dbReference type="PANTHER" id="PTHR24134:SF9">
    <property type="entry name" value="ANKYRIN REPEAT AND SOCS BOX PROTEIN 8"/>
    <property type="match status" value="1"/>
</dbReference>
<evidence type="ECO:0000256" key="2">
    <source>
        <dbReference type="ARBA" id="ARBA00023043"/>
    </source>
</evidence>
<keyword evidence="5" id="KW-1185">Reference proteome</keyword>
<dbReference type="Proteomes" id="UP001470230">
    <property type="component" value="Unassembled WGS sequence"/>
</dbReference>
<accession>A0ABR2IXH3</accession>
<evidence type="ECO:0000256" key="3">
    <source>
        <dbReference type="SAM" id="MobiDB-lite"/>
    </source>
</evidence>
<gene>
    <name evidence="4" type="ORF">M9Y10_008066</name>
</gene>
<keyword evidence="2" id="KW-0040">ANK repeat</keyword>
<reference evidence="4 5" key="1">
    <citation type="submission" date="2024-04" db="EMBL/GenBank/DDBJ databases">
        <title>Tritrichomonas musculus Genome.</title>
        <authorList>
            <person name="Alves-Ferreira E."/>
            <person name="Grigg M."/>
            <person name="Lorenzi H."/>
            <person name="Galac M."/>
        </authorList>
    </citation>
    <scope>NUCLEOTIDE SEQUENCE [LARGE SCALE GENOMIC DNA]</scope>
    <source>
        <strain evidence="4 5">EAF2021</strain>
    </source>
</reference>
<evidence type="ECO:0000256" key="1">
    <source>
        <dbReference type="ARBA" id="ARBA00022737"/>
    </source>
</evidence>
<evidence type="ECO:0008006" key="6">
    <source>
        <dbReference type="Google" id="ProtNLM"/>
    </source>
</evidence>
<keyword evidence="1" id="KW-0677">Repeat</keyword>
<organism evidence="4 5">
    <name type="scientific">Tritrichomonas musculus</name>
    <dbReference type="NCBI Taxonomy" id="1915356"/>
    <lineage>
        <taxon>Eukaryota</taxon>
        <taxon>Metamonada</taxon>
        <taxon>Parabasalia</taxon>
        <taxon>Tritrichomonadida</taxon>
        <taxon>Tritrichomonadidae</taxon>
        <taxon>Tritrichomonas</taxon>
    </lineage>
</organism>
<dbReference type="InterPro" id="IPR036770">
    <property type="entry name" value="Ankyrin_rpt-contain_sf"/>
</dbReference>
<dbReference type="SMART" id="SM00248">
    <property type="entry name" value="ANK"/>
    <property type="match status" value="3"/>
</dbReference>
<name>A0ABR2IXH3_9EUKA</name>
<evidence type="ECO:0000313" key="5">
    <source>
        <dbReference type="Proteomes" id="UP001470230"/>
    </source>
</evidence>
<dbReference type="PANTHER" id="PTHR24134">
    <property type="entry name" value="ANKYRIN REPEAT-CONTAINING PROTEIN DDB_G0279043"/>
    <property type="match status" value="1"/>
</dbReference>
<protein>
    <recommendedName>
        <fullName evidence="6">Ankyrin repeat protein</fullName>
    </recommendedName>
</protein>
<dbReference type="EMBL" id="JAPFFF010000014">
    <property type="protein sequence ID" value="KAK8870189.1"/>
    <property type="molecule type" value="Genomic_DNA"/>
</dbReference>
<sequence length="338" mass="38331">MIDDDFNRYKHIGGGLLSFLTNNRNISNEMIDEILSNPKLVFDEFEIKNAFNNCFHCHGKSFNLLTKVFDFDKKYGNFMNLNKSGPFGKSYFTYLLPDSDFRIVNFLLENGADPNIPDISGYYPLECAINMNSLEFVLALIDSNKIDYSKRIIEKPNDFQSNKDPPSNSSRSTNSGFSSNQGLASNSSWLFNSGFSSNQGLTSNSSLKSNSGLESNPNQFINHITYLHLAARSVNEQILEIFLDNKLIDVNVTDDFGNTPLIDACKFKIVTNIERLFKVDNLDYSHCNKYGKDALKTLSPTLIRNDSKTLSKDEYLALILNHFENPNLNFAYIFPPDQ</sequence>